<dbReference type="Proteomes" id="UP000285023">
    <property type="component" value="Unassembled WGS sequence"/>
</dbReference>
<dbReference type="InterPro" id="IPR029068">
    <property type="entry name" value="Glyas_Bleomycin-R_OHBP_Dase"/>
</dbReference>
<comment type="caution">
    <text evidence="2">The sequence shown here is derived from an EMBL/GenBank/DDBJ whole genome shotgun (WGS) entry which is preliminary data.</text>
</comment>
<reference evidence="2 3" key="1">
    <citation type="submission" date="2018-09" db="EMBL/GenBank/DDBJ databases">
        <title>Sphingomonas sp. DAC4.</title>
        <authorList>
            <person name="Seo T."/>
        </authorList>
    </citation>
    <scope>NUCLEOTIDE SEQUENCE [LARGE SCALE GENOMIC DNA]</scope>
    <source>
        <strain evidence="2 3">DAC4</strain>
    </source>
</reference>
<gene>
    <name evidence="2" type="ORF">D3M59_11475</name>
</gene>
<dbReference type="SUPFAM" id="SSF54593">
    <property type="entry name" value="Glyoxalase/Bleomycin resistance protein/Dihydroxybiphenyl dioxygenase"/>
    <property type="match status" value="1"/>
</dbReference>
<proteinExistence type="predicted"/>
<dbReference type="InterPro" id="IPR037523">
    <property type="entry name" value="VOC_core"/>
</dbReference>
<dbReference type="EMBL" id="QXTF01000005">
    <property type="protein sequence ID" value="RIX26805.1"/>
    <property type="molecule type" value="Genomic_DNA"/>
</dbReference>
<accession>A0A418PY30</accession>
<dbReference type="AlphaFoldDB" id="A0A418PY30"/>
<evidence type="ECO:0000313" key="3">
    <source>
        <dbReference type="Proteomes" id="UP000285023"/>
    </source>
</evidence>
<sequence length="128" mass="14281">MARVTGLGGVFYKVADPEKTRAWYEEHFSIGGEWGAMFPFKSDDADGFALLSPFKAGSDYFDPSTLPFMINLRVDDLDGMVADLSAKGIEILGRQDEDYGRFAWILDPDGLKVELWQQKGPAPNEQQV</sequence>
<keyword evidence="3" id="KW-1185">Reference proteome</keyword>
<evidence type="ECO:0000259" key="1">
    <source>
        <dbReference type="PROSITE" id="PS51819"/>
    </source>
</evidence>
<name>A0A418PY30_9SPHN</name>
<protein>
    <submittedName>
        <fullName evidence="2">VOC family protein</fullName>
    </submittedName>
</protein>
<dbReference type="PROSITE" id="PS51819">
    <property type="entry name" value="VOC"/>
    <property type="match status" value="1"/>
</dbReference>
<evidence type="ECO:0000313" key="2">
    <source>
        <dbReference type="EMBL" id="RIX26805.1"/>
    </source>
</evidence>
<organism evidence="2 3">
    <name type="scientific">Sphingomonas edaphi</name>
    <dbReference type="NCBI Taxonomy" id="2315689"/>
    <lineage>
        <taxon>Bacteria</taxon>
        <taxon>Pseudomonadati</taxon>
        <taxon>Pseudomonadota</taxon>
        <taxon>Alphaproteobacteria</taxon>
        <taxon>Sphingomonadales</taxon>
        <taxon>Sphingomonadaceae</taxon>
        <taxon>Sphingomonas</taxon>
    </lineage>
</organism>
<dbReference type="RefSeq" id="WP_119533822.1">
    <property type="nucleotide sequence ID" value="NZ_QXTF01000005.1"/>
</dbReference>
<dbReference type="Gene3D" id="3.10.180.10">
    <property type="entry name" value="2,3-Dihydroxybiphenyl 1,2-Dioxygenase, domain 1"/>
    <property type="match status" value="1"/>
</dbReference>
<dbReference type="InterPro" id="IPR004360">
    <property type="entry name" value="Glyas_Fos-R_dOase_dom"/>
</dbReference>
<feature type="domain" description="VOC" evidence="1">
    <location>
        <begin position="6"/>
        <end position="118"/>
    </location>
</feature>
<dbReference type="Pfam" id="PF00903">
    <property type="entry name" value="Glyoxalase"/>
    <property type="match status" value="1"/>
</dbReference>
<dbReference type="OrthoDB" id="9799428at2"/>